<name>A0A6A7NBM4_9BURK</name>
<reference evidence="1 2" key="1">
    <citation type="submission" date="2019-10" db="EMBL/GenBank/DDBJ databases">
        <title>Two novel species isolated from a subtropical stream in China.</title>
        <authorList>
            <person name="Lu H."/>
        </authorList>
    </citation>
    <scope>NUCLEOTIDE SEQUENCE [LARGE SCALE GENOMIC DNA]</scope>
    <source>
        <strain evidence="1 2">FT29W</strain>
    </source>
</reference>
<dbReference type="EMBL" id="WHUG01000022">
    <property type="protein sequence ID" value="MQA42515.1"/>
    <property type="molecule type" value="Genomic_DNA"/>
</dbReference>
<dbReference type="RefSeq" id="WP_152841610.1">
    <property type="nucleotide sequence ID" value="NZ_WHUG01000022.1"/>
</dbReference>
<protein>
    <recommendedName>
        <fullName evidence="3">Thioredoxin</fullName>
    </recommendedName>
</protein>
<dbReference type="Proteomes" id="UP000440498">
    <property type="component" value="Unassembled WGS sequence"/>
</dbReference>
<dbReference type="AlphaFoldDB" id="A0A6A7NBM4"/>
<comment type="caution">
    <text evidence="1">The sequence shown here is derived from an EMBL/GenBank/DDBJ whole genome shotgun (WGS) entry which is preliminary data.</text>
</comment>
<evidence type="ECO:0000313" key="1">
    <source>
        <dbReference type="EMBL" id="MQA42515.1"/>
    </source>
</evidence>
<gene>
    <name evidence="1" type="ORF">GEV02_30720</name>
</gene>
<proteinExistence type="predicted"/>
<evidence type="ECO:0000313" key="2">
    <source>
        <dbReference type="Proteomes" id="UP000440498"/>
    </source>
</evidence>
<accession>A0A6A7NBM4</accession>
<evidence type="ECO:0008006" key="3">
    <source>
        <dbReference type="Google" id="ProtNLM"/>
    </source>
</evidence>
<keyword evidence="2" id="KW-1185">Reference proteome</keyword>
<organism evidence="1 2">
    <name type="scientific">Rugamonas aquatica</name>
    <dbReference type="NCBI Taxonomy" id="2743357"/>
    <lineage>
        <taxon>Bacteria</taxon>
        <taxon>Pseudomonadati</taxon>
        <taxon>Pseudomonadota</taxon>
        <taxon>Betaproteobacteria</taxon>
        <taxon>Burkholderiales</taxon>
        <taxon>Oxalobacteraceae</taxon>
        <taxon>Telluria group</taxon>
        <taxon>Rugamonas</taxon>
    </lineage>
</organism>
<sequence length="88" mass="9893">MRRFDGALQLQAPHALRLRFDDYAAWNARHPALPMAIAYHWRGWPMLDVRSTPVFYFFNGGTVRHVAAGWRDDSAKAGLIAGLDAIGL</sequence>